<keyword evidence="4 5" id="KW-0472">Membrane</keyword>
<feature type="transmembrane region" description="Helical" evidence="5">
    <location>
        <begin position="6"/>
        <end position="28"/>
    </location>
</feature>
<evidence type="ECO:0000256" key="3">
    <source>
        <dbReference type="ARBA" id="ARBA00022989"/>
    </source>
</evidence>
<feature type="transmembrane region" description="Helical" evidence="5">
    <location>
        <begin position="40"/>
        <end position="59"/>
    </location>
</feature>
<protein>
    <submittedName>
        <fullName evidence="6">(pine wood nematode) hypothetical protein</fullName>
    </submittedName>
</protein>
<keyword evidence="3 5" id="KW-1133">Transmembrane helix</keyword>
<dbReference type="Gene3D" id="1.20.1250.20">
    <property type="entry name" value="MFS general substrate transporter like domains"/>
    <property type="match status" value="1"/>
</dbReference>
<accession>A0A1I7SRY9</accession>
<evidence type="ECO:0000313" key="6">
    <source>
        <dbReference type="EMBL" id="CAD5217796.1"/>
    </source>
</evidence>
<keyword evidence="8" id="KW-1185">Reference proteome</keyword>
<dbReference type="Proteomes" id="UP000582659">
    <property type="component" value="Unassembled WGS sequence"/>
</dbReference>
<dbReference type="Proteomes" id="UP000095284">
    <property type="component" value="Unplaced"/>
</dbReference>
<dbReference type="OrthoDB" id="5296287at2759"/>
<proteinExistence type="predicted"/>
<dbReference type="InterPro" id="IPR036259">
    <property type="entry name" value="MFS_trans_sf"/>
</dbReference>
<organism evidence="7 9">
    <name type="scientific">Bursaphelenchus xylophilus</name>
    <name type="common">Pinewood nematode worm</name>
    <name type="synonym">Aphelenchoides xylophilus</name>
    <dbReference type="NCBI Taxonomy" id="6326"/>
    <lineage>
        <taxon>Eukaryota</taxon>
        <taxon>Metazoa</taxon>
        <taxon>Ecdysozoa</taxon>
        <taxon>Nematoda</taxon>
        <taxon>Chromadorea</taxon>
        <taxon>Rhabditida</taxon>
        <taxon>Tylenchina</taxon>
        <taxon>Tylenchomorpha</taxon>
        <taxon>Aphelenchoidea</taxon>
        <taxon>Aphelenchoididae</taxon>
        <taxon>Bursaphelenchus</taxon>
    </lineage>
</organism>
<dbReference type="eggNOG" id="KOG0255">
    <property type="taxonomic scope" value="Eukaryota"/>
</dbReference>
<comment type="subcellular location">
    <subcellularLocation>
        <location evidence="1">Membrane</location>
        <topology evidence="1">Multi-pass membrane protein</topology>
    </subcellularLocation>
</comment>
<evidence type="ECO:0000256" key="1">
    <source>
        <dbReference type="ARBA" id="ARBA00004141"/>
    </source>
</evidence>
<sequence length="168" mass="18444">MNFLQYPFLFTYLNFILSGLIEVPSYLATPPCLRILGRQWFVGLSHFITAVAFLGVMFIDNHKLYLIVWLIGKFGISCALTALYVYASEVFPTTVRSSCIGFCSTVGRIGGAFAPSIRVLGILHPDLPNLLFVSMATVAGFLTFILPETAGRELPDEAGESVHTIDDS</sequence>
<dbReference type="SMR" id="A0A1I7SRY9"/>
<dbReference type="PANTHER" id="PTHR24064">
    <property type="entry name" value="SOLUTE CARRIER FAMILY 22 MEMBER"/>
    <property type="match status" value="1"/>
</dbReference>
<dbReference type="AlphaFoldDB" id="A0A1I7SRY9"/>
<keyword evidence="2 5" id="KW-0812">Transmembrane</keyword>
<dbReference type="GO" id="GO:0016020">
    <property type="term" value="C:membrane"/>
    <property type="evidence" value="ECO:0007669"/>
    <property type="project" value="UniProtKB-SubCell"/>
</dbReference>
<evidence type="ECO:0000256" key="4">
    <source>
        <dbReference type="ARBA" id="ARBA00023136"/>
    </source>
</evidence>
<evidence type="ECO:0000256" key="5">
    <source>
        <dbReference type="SAM" id="Phobius"/>
    </source>
</evidence>
<evidence type="ECO:0000313" key="7">
    <source>
        <dbReference type="Proteomes" id="UP000095284"/>
    </source>
</evidence>
<evidence type="ECO:0000313" key="9">
    <source>
        <dbReference type="WBParaSite" id="BXY_1580600.1"/>
    </source>
</evidence>
<evidence type="ECO:0000256" key="2">
    <source>
        <dbReference type="ARBA" id="ARBA00022692"/>
    </source>
</evidence>
<dbReference type="WBParaSite" id="BXY_1580600.1">
    <property type="protein sequence ID" value="BXY_1580600.1"/>
    <property type="gene ID" value="BXY_1580600"/>
</dbReference>
<dbReference type="Proteomes" id="UP000659654">
    <property type="component" value="Unassembled WGS sequence"/>
</dbReference>
<dbReference type="EMBL" id="CAJFDI010000002">
    <property type="protein sequence ID" value="CAD5217796.1"/>
    <property type="molecule type" value="Genomic_DNA"/>
</dbReference>
<evidence type="ECO:0000313" key="8">
    <source>
        <dbReference type="Proteomes" id="UP000659654"/>
    </source>
</evidence>
<dbReference type="EMBL" id="CAJFCV020000002">
    <property type="protein sequence ID" value="CAG9101696.1"/>
    <property type="molecule type" value="Genomic_DNA"/>
</dbReference>
<gene>
    <name evidence="6" type="ORF">BXYJ_LOCUS5209</name>
</gene>
<reference evidence="6" key="2">
    <citation type="submission" date="2020-09" db="EMBL/GenBank/DDBJ databases">
        <authorList>
            <person name="Kikuchi T."/>
        </authorList>
    </citation>
    <scope>NUCLEOTIDE SEQUENCE</scope>
    <source>
        <strain evidence="6">Ka4C1</strain>
    </source>
</reference>
<name>A0A1I7SRY9_BURXY</name>
<dbReference type="SUPFAM" id="SSF103473">
    <property type="entry name" value="MFS general substrate transporter"/>
    <property type="match status" value="1"/>
</dbReference>
<feature type="transmembrane region" description="Helical" evidence="5">
    <location>
        <begin position="127"/>
        <end position="146"/>
    </location>
</feature>
<feature type="transmembrane region" description="Helical" evidence="5">
    <location>
        <begin position="65"/>
        <end position="87"/>
    </location>
</feature>
<reference evidence="9" key="1">
    <citation type="submission" date="2016-11" db="UniProtKB">
        <authorList>
            <consortium name="WormBaseParasite"/>
        </authorList>
    </citation>
    <scope>IDENTIFICATION</scope>
</reference>